<gene>
    <name evidence="1" type="ORF">DAEQUDRAFT_721588</name>
</gene>
<dbReference type="AlphaFoldDB" id="A0A165TJD7"/>
<sequence length="80" mass="8518">MFLQDIIKRLVSFPAIAGTSLPGPRRGQPSNHQKMVLIQGGGGPTLGYNKLMLVSSGGECSYVTNSCTGERVGLARRHCT</sequence>
<name>A0A165TJD7_9APHY</name>
<evidence type="ECO:0000313" key="1">
    <source>
        <dbReference type="EMBL" id="KZT73529.1"/>
    </source>
</evidence>
<protein>
    <submittedName>
        <fullName evidence="1">Uncharacterized protein</fullName>
    </submittedName>
</protein>
<evidence type="ECO:0000313" key="2">
    <source>
        <dbReference type="Proteomes" id="UP000076727"/>
    </source>
</evidence>
<dbReference type="EMBL" id="KV429036">
    <property type="protein sequence ID" value="KZT73529.1"/>
    <property type="molecule type" value="Genomic_DNA"/>
</dbReference>
<reference evidence="1 2" key="1">
    <citation type="journal article" date="2016" name="Mol. Biol. Evol.">
        <title>Comparative Genomics of Early-Diverging Mushroom-Forming Fungi Provides Insights into the Origins of Lignocellulose Decay Capabilities.</title>
        <authorList>
            <person name="Nagy L.G."/>
            <person name="Riley R."/>
            <person name="Tritt A."/>
            <person name="Adam C."/>
            <person name="Daum C."/>
            <person name="Floudas D."/>
            <person name="Sun H."/>
            <person name="Yadav J.S."/>
            <person name="Pangilinan J."/>
            <person name="Larsson K.H."/>
            <person name="Matsuura K."/>
            <person name="Barry K."/>
            <person name="Labutti K."/>
            <person name="Kuo R."/>
            <person name="Ohm R.A."/>
            <person name="Bhattacharya S.S."/>
            <person name="Shirouzu T."/>
            <person name="Yoshinaga Y."/>
            <person name="Martin F.M."/>
            <person name="Grigoriev I.V."/>
            <person name="Hibbett D.S."/>
        </authorList>
    </citation>
    <scope>NUCLEOTIDE SEQUENCE [LARGE SCALE GENOMIC DNA]</scope>
    <source>
        <strain evidence="1 2">L-15889</strain>
    </source>
</reference>
<accession>A0A165TJD7</accession>
<proteinExistence type="predicted"/>
<organism evidence="1 2">
    <name type="scientific">Daedalea quercina L-15889</name>
    <dbReference type="NCBI Taxonomy" id="1314783"/>
    <lineage>
        <taxon>Eukaryota</taxon>
        <taxon>Fungi</taxon>
        <taxon>Dikarya</taxon>
        <taxon>Basidiomycota</taxon>
        <taxon>Agaricomycotina</taxon>
        <taxon>Agaricomycetes</taxon>
        <taxon>Polyporales</taxon>
        <taxon>Fomitopsis</taxon>
    </lineage>
</organism>
<dbReference type="Proteomes" id="UP000076727">
    <property type="component" value="Unassembled WGS sequence"/>
</dbReference>
<keyword evidence="2" id="KW-1185">Reference proteome</keyword>